<dbReference type="Proteomes" id="UP000790787">
    <property type="component" value="Chromosome 11"/>
</dbReference>
<evidence type="ECO:0000313" key="1">
    <source>
        <dbReference type="Proteomes" id="UP000790787"/>
    </source>
</evidence>
<organism evidence="1 2">
    <name type="scientific">Nicotiana tabacum</name>
    <name type="common">Common tobacco</name>
    <dbReference type="NCBI Taxonomy" id="4097"/>
    <lineage>
        <taxon>Eukaryota</taxon>
        <taxon>Viridiplantae</taxon>
        <taxon>Streptophyta</taxon>
        <taxon>Embryophyta</taxon>
        <taxon>Tracheophyta</taxon>
        <taxon>Spermatophyta</taxon>
        <taxon>Magnoliopsida</taxon>
        <taxon>eudicotyledons</taxon>
        <taxon>Gunneridae</taxon>
        <taxon>Pentapetalae</taxon>
        <taxon>asterids</taxon>
        <taxon>lamiids</taxon>
        <taxon>Solanales</taxon>
        <taxon>Solanaceae</taxon>
        <taxon>Nicotianoideae</taxon>
        <taxon>Nicotianeae</taxon>
        <taxon>Nicotiana</taxon>
    </lineage>
</organism>
<reference evidence="2" key="2">
    <citation type="submission" date="2025-08" db="UniProtKB">
        <authorList>
            <consortium name="RefSeq"/>
        </authorList>
    </citation>
    <scope>IDENTIFICATION</scope>
    <source>
        <tissue evidence="2">Leaf</tissue>
    </source>
</reference>
<name>A0AC58S605_TOBAC</name>
<proteinExistence type="predicted"/>
<accession>A0AC58S605</accession>
<dbReference type="RefSeq" id="XP_075080423.1">
    <property type="nucleotide sequence ID" value="XM_075224322.1"/>
</dbReference>
<gene>
    <name evidence="2" type="primary">LOC142165932</name>
</gene>
<protein>
    <submittedName>
        <fullName evidence="2">Replication protein A 70 kDa DNA-binding subunit B-like</fullName>
    </submittedName>
</protein>
<sequence>MEYRLNISDITPQTSEWTCKVQVIEKARARQSKDGRTRFQIAIVQYQMEEQVAVALYGDDIEKYQNKFTPFCTYLISTAKVRTPLPFTVVERIKEDNMDDPPLPAPTRLNIVSLANLDQQPRNAEFDILAIVVSCGAIKIAGVHGNKCRQIIVMDTDPHHCIFTLWEDFAETDGNELATQVDKHLIILAKRIARSSYADDNTGTSLTTRYNSAILVNPFYPQAAELMNWVKDNEETLRTYAQSSSSEATSSPLLMSLHDEAVPIANIQSQPAMQSFHVEAKMLLLDDEQRFYELMCSKCKQFVRTSIIKAVDCVNCDQHAMLPPRCRFQVEIADRSGSAIATIFGESGENLLSMKAEQIYEITKIKNEVMPLQQRLANKVFKVQLKKLLSRASDETPAKLFILSYVEKQDAPQLPAPSTFTTAGESSKRELGNLSSPQEQKELITEPTSSSKRQQIERTTPTRKNASSSRKQNIEPVTAAKKK</sequence>
<evidence type="ECO:0000313" key="2">
    <source>
        <dbReference type="RefSeq" id="XP_075080423.1"/>
    </source>
</evidence>
<keyword evidence="1" id="KW-1185">Reference proteome</keyword>
<reference evidence="1" key="1">
    <citation type="journal article" date="2014" name="Nat. Commun.">
        <title>The tobacco genome sequence and its comparison with those of tomato and potato.</title>
        <authorList>
            <person name="Sierro N."/>
            <person name="Battey J.N."/>
            <person name="Ouadi S."/>
            <person name="Bakaher N."/>
            <person name="Bovet L."/>
            <person name="Willig A."/>
            <person name="Goepfert S."/>
            <person name="Peitsch M.C."/>
            <person name="Ivanov N.V."/>
        </authorList>
    </citation>
    <scope>NUCLEOTIDE SEQUENCE [LARGE SCALE GENOMIC DNA]</scope>
</reference>